<evidence type="ECO:0000313" key="2">
    <source>
        <dbReference type="Proteomes" id="UP000220836"/>
    </source>
</evidence>
<accession>A0A238K574</accession>
<sequence length="224" mass="24414">MLSHLKGKVTLAVMSAAKRGNPLAKQLVTQETKRFASTLPDQSPIITGDYMIPDLNRPLPEDMQGGMLGDYEMKALDITPIQSTDLKGRKVAAAMISLGSYGVGTHGFFGLLFEDEHWLVVPVHMARSWLSLDGRILEDERDTRAWIQNGDDAAMSDRLMGAEITEAMFAAHALALEFDNGASLRIAKDPAQRPKFPDGAARAFLPTDNLANAVFLSPSGEIFV</sequence>
<proteinExistence type="predicted"/>
<name>A0A238K574_9RHOB</name>
<dbReference type="Proteomes" id="UP000220836">
    <property type="component" value="Unassembled WGS sequence"/>
</dbReference>
<gene>
    <name evidence="1" type="ORF">PEV8663_01275</name>
</gene>
<evidence type="ECO:0000313" key="1">
    <source>
        <dbReference type="EMBL" id="SMX38009.1"/>
    </source>
</evidence>
<reference evidence="1 2" key="1">
    <citation type="submission" date="2017-05" db="EMBL/GenBank/DDBJ databases">
        <authorList>
            <person name="Song R."/>
            <person name="Chenine A.L."/>
            <person name="Ruprecht R.M."/>
        </authorList>
    </citation>
    <scope>NUCLEOTIDE SEQUENCE [LARGE SCALE GENOMIC DNA]</scope>
    <source>
        <strain evidence="1 2">CECT 8663</strain>
    </source>
</reference>
<dbReference type="EMBL" id="FXYH01000003">
    <property type="protein sequence ID" value="SMX38009.1"/>
    <property type="molecule type" value="Genomic_DNA"/>
</dbReference>
<keyword evidence="2" id="KW-1185">Reference proteome</keyword>
<dbReference type="AlphaFoldDB" id="A0A238K574"/>
<organism evidence="1 2">
    <name type="scientific">Pelagimonas varians</name>
    <dbReference type="NCBI Taxonomy" id="696760"/>
    <lineage>
        <taxon>Bacteria</taxon>
        <taxon>Pseudomonadati</taxon>
        <taxon>Pseudomonadota</taxon>
        <taxon>Alphaproteobacteria</taxon>
        <taxon>Rhodobacterales</taxon>
        <taxon>Roseobacteraceae</taxon>
        <taxon>Pelagimonas</taxon>
    </lineage>
</organism>
<protein>
    <submittedName>
        <fullName evidence="1">Uncharacterized protein</fullName>
    </submittedName>
</protein>